<dbReference type="Pfam" id="PF02424">
    <property type="entry name" value="ApbE"/>
    <property type="match status" value="1"/>
</dbReference>
<comment type="catalytic activity">
    <reaction evidence="11 12">
        <text>L-threonyl-[protein] + FAD = FMN-L-threonyl-[protein] + AMP + H(+)</text>
        <dbReference type="Rhea" id="RHEA:36847"/>
        <dbReference type="Rhea" id="RHEA-COMP:11060"/>
        <dbReference type="Rhea" id="RHEA-COMP:11061"/>
        <dbReference type="ChEBI" id="CHEBI:15378"/>
        <dbReference type="ChEBI" id="CHEBI:30013"/>
        <dbReference type="ChEBI" id="CHEBI:57692"/>
        <dbReference type="ChEBI" id="CHEBI:74257"/>
        <dbReference type="ChEBI" id="CHEBI:456215"/>
        <dbReference type="EC" id="2.7.1.180"/>
    </reaction>
</comment>
<protein>
    <recommendedName>
        <fullName evidence="4 12">FAD:protein FMN transferase</fullName>
        <ecNumber evidence="3 12">2.7.1.180</ecNumber>
    </recommendedName>
    <alternativeName>
        <fullName evidence="10 12">Flavin transferase</fullName>
    </alternativeName>
</protein>
<comment type="similarity">
    <text evidence="2 12">Belongs to the ApbE family.</text>
</comment>
<keyword evidence="5 12" id="KW-0285">Flavoprotein</keyword>
<evidence type="ECO:0000256" key="8">
    <source>
        <dbReference type="ARBA" id="ARBA00022827"/>
    </source>
</evidence>
<evidence type="ECO:0000313" key="14">
    <source>
        <dbReference type="Proteomes" id="UP001595548"/>
    </source>
</evidence>
<keyword evidence="7 12" id="KW-0479">Metal-binding</keyword>
<accession>A0ABV7HNH6</accession>
<evidence type="ECO:0000313" key="13">
    <source>
        <dbReference type="EMBL" id="MFC3155312.1"/>
    </source>
</evidence>
<evidence type="ECO:0000256" key="11">
    <source>
        <dbReference type="ARBA" id="ARBA00048540"/>
    </source>
</evidence>
<dbReference type="SUPFAM" id="SSF143631">
    <property type="entry name" value="ApbE-like"/>
    <property type="match status" value="1"/>
</dbReference>
<evidence type="ECO:0000256" key="5">
    <source>
        <dbReference type="ARBA" id="ARBA00022630"/>
    </source>
</evidence>
<proteinExistence type="inferred from homology"/>
<keyword evidence="6 12" id="KW-0808">Transferase</keyword>
<comment type="cofactor">
    <cofactor evidence="1">
        <name>Mg(2+)</name>
        <dbReference type="ChEBI" id="CHEBI:18420"/>
    </cofactor>
</comment>
<dbReference type="InterPro" id="IPR024932">
    <property type="entry name" value="ApbE"/>
</dbReference>
<evidence type="ECO:0000256" key="10">
    <source>
        <dbReference type="ARBA" id="ARBA00031306"/>
    </source>
</evidence>
<dbReference type="RefSeq" id="WP_382415959.1">
    <property type="nucleotide sequence ID" value="NZ_AP031500.1"/>
</dbReference>
<sequence>MKTLCWMTLVANCKAHMPDIMIIKKRLTLLSASFLFLCLLISGCTPSGTERPSVKFSGQTMGTHYHITVVGPASGEFEVNVDALQSAVDEQLVQINQMMSTYIDDSELMQFNREPVNEWVELSEPVMEVLSISEDISQRSYGAFDITVGPLVNLWGFGPQMQPDRVPDPDELAAALARTGHEYLQLDVNRARRTANISVDLSAVAKGYGVDWIANFLTDRGFDNFMVEIGGEVRVVGDSPRSTPWRIAIEQPSVLAGGARLALNVDNHAVATSGDYRNYFEVDGVRYSHTINPKTGRPIKHNLASVTVVAETAARADAWATALNVLGPEKGMELANAEQLAVYMIVKDGDGFVDTQSVTFSQLLH</sequence>
<gene>
    <name evidence="13" type="ORF">ACFOEB_08880</name>
</gene>
<dbReference type="Gene3D" id="3.10.520.10">
    <property type="entry name" value="ApbE-like domains"/>
    <property type="match status" value="1"/>
</dbReference>
<evidence type="ECO:0000256" key="3">
    <source>
        <dbReference type="ARBA" id="ARBA00011955"/>
    </source>
</evidence>
<organism evidence="13 14">
    <name type="scientific">Gilvimarinus japonicus</name>
    <dbReference type="NCBI Taxonomy" id="1796469"/>
    <lineage>
        <taxon>Bacteria</taxon>
        <taxon>Pseudomonadati</taxon>
        <taxon>Pseudomonadota</taxon>
        <taxon>Gammaproteobacteria</taxon>
        <taxon>Cellvibrionales</taxon>
        <taxon>Cellvibrionaceae</taxon>
        <taxon>Gilvimarinus</taxon>
    </lineage>
</organism>
<evidence type="ECO:0000256" key="2">
    <source>
        <dbReference type="ARBA" id="ARBA00008282"/>
    </source>
</evidence>
<keyword evidence="14" id="KW-1185">Reference proteome</keyword>
<evidence type="ECO:0000256" key="9">
    <source>
        <dbReference type="ARBA" id="ARBA00022842"/>
    </source>
</evidence>
<keyword evidence="9 12" id="KW-0460">Magnesium</keyword>
<evidence type="ECO:0000256" key="7">
    <source>
        <dbReference type="ARBA" id="ARBA00022723"/>
    </source>
</evidence>
<evidence type="ECO:0000256" key="6">
    <source>
        <dbReference type="ARBA" id="ARBA00022679"/>
    </source>
</evidence>
<dbReference type="EC" id="2.7.1.180" evidence="3 12"/>
<dbReference type="InterPro" id="IPR003374">
    <property type="entry name" value="ApbE-like_sf"/>
</dbReference>
<dbReference type="PANTHER" id="PTHR30040">
    <property type="entry name" value="THIAMINE BIOSYNTHESIS LIPOPROTEIN APBE"/>
    <property type="match status" value="1"/>
</dbReference>
<evidence type="ECO:0000256" key="4">
    <source>
        <dbReference type="ARBA" id="ARBA00016337"/>
    </source>
</evidence>
<comment type="caution">
    <text evidence="13">The sequence shown here is derived from an EMBL/GenBank/DDBJ whole genome shotgun (WGS) entry which is preliminary data.</text>
</comment>
<dbReference type="GO" id="GO:0016740">
    <property type="term" value="F:transferase activity"/>
    <property type="evidence" value="ECO:0007669"/>
    <property type="project" value="UniProtKB-KW"/>
</dbReference>
<reference evidence="14" key="1">
    <citation type="journal article" date="2019" name="Int. J. Syst. Evol. Microbiol.">
        <title>The Global Catalogue of Microorganisms (GCM) 10K type strain sequencing project: providing services to taxonomists for standard genome sequencing and annotation.</title>
        <authorList>
            <consortium name="The Broad Institute Genomics Platform"/>
            <consortium name="The Broad Institute Genome Sequencing Center for Infectious Disease"/>
            <person name="Wu L."/>
            <person name="Ma J."/>
        </authorList>
    </citation>
    <scope>NUCLEOTIDE SEQUENCE [LARGE SCALE GENOMIC DNA]</scope>
    <source>
        <strain evidence="14">KCTC 52141</strain>
    </source>
</reference>
<keyword evidence="8 12" id="KW-0274">FAD</keyword>
<evidence type="ECO:0000256" key="12">
    <source>
        <dbReference type="PIRNR" id="PIRNR006268"/>
    </source>
</evidence>
<dbReference type="PANTHER" id="PTHR30040:SF2">
    <property type="entry name" value="FAD:PROTEIN FMN TRANSFERASE"/>
    <property type="match status" value="1"/>
</dbReference>
<evidence type="ECO:0000256" key="1">
    <source>
        <dbReference type="ARBA" id="ARBA00001946"/>
    </source>
</evidence>
<dbReference type="Proteomes" id="UP001595548">
    <property type="component" value="Unassembled WGS sequence"/>
</dbReference>
<dbReference type="PIRSF" id="PIRSF006268">
    <property type="entry name" value="ApbE"/>
    <property type="match status" value="1"/>
</dbReference>
<dbReference type="EMBL" id="JBHRTL010000006">
    <property type="protein sequence ID" value="MFC3155312.1"/>
    <property type="molecule type" value="Genomic_DNA"/>
</dbReference>
<name>A0ABV7HNH6_9GAMM</name>